<comment type="caution">
    <text evidence="3">The sequence shown here is derived from an EMBL/GenBank/DDBJ whole genome shotgun (WGS) entry which is preliminary data.</text>
</comment>
<reference evidence="3" key="1">
    <citation type="submission" date="2019-08" db="EMBL/GenBank/DDBJ databases">
        <title>The genome of the North American firefly Photinus pyralis.</title>
        <authorList>
            <consortium name="Photinus pyralis genome working group"/>
            <person name="Fallon T.R."/>
            <person name="Sander Lower S.E."/>
            <person name="Weng J.-K."/>
        </authorList>
    </citation>
    <scope>NUCLEOTIDE SEQUENCE</scope>
    <source>
        <strain evidence="3">TRF0915ILg1</strain>
        <tissue evidence="3">Whole body</tissue>
    </source>
</reference>
<evidence type="ECO:0000313" key="4">
    <source>
        <dbReference type="Proteomes" id="UP000801492"/>
    </source>
</evidence>
<dbReference type="GO" id="GO:0016491">
    <property type="term" value="F:oxidoreductase activity"/>
    <property type="evidence" value="ECO:0007669"/>
    <property type="project" value="UniProtKB-KW"/>
</dbReference>
<keyword evidence="4" id="KW-1185">Reference proteome</keyword>
<dbReference type="Gene3D" id="3.40.50.720">
    <property type="entry name" value="NAD(P)-binding Rossmann-like Domain"/>
    <property type="match status" value="2"/>
</dbReference>
<evidence type="ECO:0000313" key="3">
    <source>
        <dbReference type="EMBL" id="KAF2886558.1"/>
    </source>
</evidence>
<proteinExistence type="inferred from homology"/>
<dbReference type="InterPro" id="IPR036291">
    <property type="entry name" value="NAD(P)-bd_dom_sf"/>
</dbReference>
<dbReference type="OrthoDB" id="191139at2759"/>
<evidence type="ECO:0000256" key="2">
    <source>
        <dbReference type="RuleBase" id="RU000363"/>
    </source>
</evidence>
<sequence>MVFGNAKCTCRAPLDGKTAIVTGSNTGIGQYTAQDFYRRGARVIMAYRNVEKAEEAAKDIQKACEGFATEILEKENRVDFLINNAGIMFCPEGKTVDGYETQFVLDGPFDLDDLNWEKREYTATQAYYQSKLANILFTKELARKLEATSYCAVDEKGANEMGLYYAECKVKHCSSKSKNMEDADKLWDLTWKIVGLDDTCNPFVTAVTAAV</sequence>
<dbReference type="AlphaFoldDB" id="A0A8K0G5P6"/>
<name>A0A8K0G5P6_IGNLU</name>
<dbReference type="SUPFAM" id="SSF51735">
    <property type="entry name" value="NAD(P)-binding Rossmann-fold domains"/>
    <property type="match status" value="1"/>
</dbReference>
<dbReference type="PRINTS" id="PR00081">
    <property type="entry name" value="GDHRDH"/>
</dbReference>
<gene>
    <name evidence="3" type="ORF">ILUMI_19615</name>
</gene>
<dbReference type="EMBL" id="VTPC01087297">
    <property type="protein sequence ID" value="KAF2886558.1"/>
    <property type="molecule type" value="Genomic_DNA"/>
</dbReference>
<dbReference type="InterPro" id="IPR002347">
    <property type="entry name" value="SDR_fam"/>
</dbReference>
<dbReference type="PANTHER" id="PTHR43157:SF73">
    <property type="entry name" value="WW DOMAIN-CONTAINING OXIDOREDUCTASE-LIKE PROTEIN"/>
    <property type="match status" value="1"/>
</dbReference>
<protein>
    <submittedName>
        <fullName evidence="3">Uncharacterized protein</fullName>
    </submittedName>
</protein>
<keyword evidence="1" id="KW-0560">Oxidoreductase</keyword>
<dbReference type="PRINTS" id="PR00080">
    <property type="entry name" value="SDRFAMILY"/>
</dbReference>
<comment type="similarity">
    <text evidence="2">Belongs to the short-chain dehydrogenases/reductases (SDR) family.</text>
</comment>
<dbReference type="Pfam" id="PF00106">
    <property type="entry name" value="adh_short"/>
    <property type="match status" value="1"/>
</dbReference>
<dbReference type="PANTHER" id="PTHR43157">
    <property type="entry name" value="PHOSPHATIDYLINOSITOL-GLYCAN BIOSYNTHESIS CLASS F PROTEIN-RELATED"/>
    <property type="match status" value="1"/>
</dbReference>
<accession>A0A8K0G5P6</accession>
<evidence type="ECO:0000256" key="1">
    <source>
        <dbReference type="ARBA" id="ARBA00023002"/>
    </source>
</evidence>
<dbReference type="Proteomes" id="UP000801492">
    <property type="component" value="Unassembled WGS sequence"/>
</dbReference>
<organism evidence="3 4">
    <name type="scientific">Ignelater luminosus</name>
    <name type="common">Cucubano</name>
    <name type="synonym">Pyrophorus luminosus</name>
    <dbReference type="NCBI Taxonomy" id="2038154"/>
    <lineage>
        <taxon>Eukaryota</taxon>
        <taxon>Metazoa</taxon>
        <taxon>Ecdysozoa</taxon>
        <taxon>Arthropoda</taxon>
        <taxon>Hexapoda</taxon>
        <taxon>Insecta</taxon>
        <taxon>Pterygota</taxon>
        <taxon>Neoptera</taxon>
        <taxon>Endopterygota</taxon>
        <taxon>Coleoptera</taxon>
        <taxon>Polyphaga</taxon>
        <taxon>Elateriformia</taxon>
        <taxon>Elateroidea</taxon>
        <taxon>Elateridae</taxon>
        <taxon>Agrypninae</taxon>
        <taxon>Pyrophorini</taxon>
        <taxon>Ignelater</taxon>
    </lineage>
</organism>